<reference evidence="4 5" key="1">
    <citation type="submission" date="2021-06" db="EMBL/GenBank/DDBJ databases">
        <title>Caerostris darwini draft genome.</title>
        <authorList>
            <person name="Kono N."/>
            <person name="Arakawa K."/>
        </authorList>
    </citation>
    <scope>NUCLEOTIDE SEQUENCE [LARGE SCALE GENOMIC DNA]</scope>
</reference>
<dbReference type="InterPro" id="IPR039975">
    <property type="entry name" value="IFT52"/>
</dbReference>
<dbReference type="Pfam" id="PF21178">
    <property type="entry name" value="Itf52_C"/>
    <property type="match status" value="1"/>
</dbReference>
<dbReference type="GO" id="GO:0005814">
    <property type="term" value="C:centriole"/>
    <property type="evidence" value="ECO:0007669"/>
    <property type="project" value="TreeGrafter"/>
</dbReference>
<dbReference type="InterPro" id="IPR055460">
    <property type="entry name" value="IFT52_central"/>
</dbReference>
<name>A0AAV4P9Z9_9ARAC</name>
<evidence type="ECO:0000259" key="2">
    <source>
        <dbReference type="Pfam" id="PF23352"/>
    </source>
</evidence>
<keyword evidence="5" id="KW-1185">Reference proteome</keyword>
<evidence type="ECO:0000313" key="5">
    <source>
        <dbReference type="Proteomes" id="UP001054837"/>
    </source>
</evidence>
<dbReference type="InterPro" id="IPR048643">
    <property type="entry name" value="Itf52_C"/>
</dbReference>
<dbReference type="GO" id="GO:0042073">
    <property type="term" value="P:intraciliary transport"/>
    <property type="evidence" value="ECO:0007669"/>
    <property type="project" value="TreeGrafter"/>
</dbReference>
<evidence type="ECO:0000313" key="4">
    <source>
        <dbReference type="EMBL" id="GIX94102.1"/>
    </source>
</evidence>
<organism evidence="4 5">
    <name type="scientific">Caerostris darwini</name>
    <dbReference type="NCBI Taxonomy" id="1538125"/>
    <lineage>
        <taxon>Eukaryota</taxon>
        <taxon>Metazoa</taxon>
        <taxon>Ecdysozoa</taxon>
        <taxon>Arthropoda</taxon>
        <taxon>Chelicerata</taxon>
        <taxon>Arachnida</taxon>
        <taxon>Araneae</taxon>
        <taxon>Araneomorphae</taxon>
        <taxon>Entelegynae</taxon>
        <taxon>Araneoidea</taxon>
        <taxon>Araneidae</taxon>
        <taxon>Caerostris</taxon>
    </lineage>
</organism>
<feature type="domain" description="IFT52 GIFT" evidence="3">
    <location>
        <begin position="20"/>
        <end position="263"/>
    </location>
</feature>
<feature type="domain" description="IFT52 central" evidence="2">
    <location>
        <begin position="279"/>
        <end position="359"/>
    </location>
</feature>
<dbReference type="PANTHER" id="PTHR12969">
    <property type="entry name" value="NGD5/OSM-6/IFT52"/>
    <property type="match status" value="1"/>
</dbReference>
<dbReference type="GO" id="GO:0005929">
    <property type="term" value="C:cilium"/>
    <property type="evidence" value="ECO:0007669"/>
    <property type="project" value="TreeGrafter"/>
</dbReference>
<dbReference type="AlphaFoldDB" id="A0AAV4P9Z9"/>
<proteinExistence type="predicted"/>
<feature type="domain" description="Intraflagellar transport protein 52 C-terminal" evidence="1">
    <location>
        <begin position="370"/>
        <end position="420"/>
    </location>
</feature>
<sequence>MAPTASNQFDEEQAIKSKVIIYDGSKNEMFSFSEGYSVLSRKLKMEGFKTYSNQGDITTELLSKAGVFVLPGPREKFTVTEINLLREYVDKGGSIFVTMGEGGEKSFQTNINFLLEERGIMINNDAVVRTVYHKYHHPKEVLVSNGVLNRSITLAAGKSIPGQNLSDSNNAQALSFLYPYGATLNVAKPAVAMLSTGSVSFPLNRPVCAFYQHPSSGGKIVVLGSTHMFCDAYIDNEENLKIMNVIFSHLTTSGLQLNAIDADDPEISDYHMIPSIAKLAERTFSCLQECDEIPSDPSVLFRSTLFQFDNKVLPKVLDAYKELSMKHEPLKLIMPRFETPLAPLQPAVFPPSFRELQKPTLELFDLDEAFSTEKARLAQLTNKCADEDIEYFIRECGDVLNVIDKLPSDKRDGKHILEYIVSQVAEFKKLNQASME</sequence>
<dbReference type="EMBL" id="BPLQ01002576">
    <property type="protein sequence ID" value="GIX94102.1"/>
    <property type="molecule type" value="Genomic_DNA"/>
</dbReference>
<dbReference type="Gene3D" id="6.10.250.2800">
    <property type="match status" value="1"/>
</dbReference>
<dbReference type="Pfam" id="PF23352">
    <property type="entry name" value="IFT52_central"/>
    <property type="match status" value="1"/>
</dbReference>
<gene>
    <name evidence="4" type="primary">IFT52</name>
    <name evidence="4" type="ORF">CDAR_394661</name>
</gene>
<dbReference type="GO" id="GO:0060271">
    <property type="term" value="P:cilium assembly"/>
    <property type="evidence" value="ECO:0007669"/>
    <property type="project" value="TreeGrafter"/>
</dbReference>
<dbReference type="InterPro" id="IPR055458">
    <property type="entry name" value="IFT52_GIFT"/>
</dbReference>
<dbReference type="Pfam" id="PF23355">
    <property type="entry name" value="IFT52_GIFT"/>
    <property type="match status" value="1"/>
</dbReference>
<dbReference type="SUPFAM" id="SSF52317">
    <property type="entry name" value="Class I glutamine amidotransferase-like"/>
    <property type="match status" value="1"/>
</dbReference>
<dbReference type="CDD" id="cd23683">
    <property type="entry name" value="IFT52_CTD"/>
    <property type="match status" value="1"/>
</dbReference>
<dbReference type="InterPro" id="IPR029062">
    <property type="entry name" value="Class_I_gatase-like"/>
</dbReference>
<accession>A0AAV4P9Z9</accession>
<evidence type="ECO:0000259" key="1">
    <source>
        <dbReference type="Pfam" id="PF21178"/>
    </source>
</evidence>
<protein>
    <submittedName>
        <fullName evidence="4">Intraflagellar transport protein 52 homolog</fullName>
    </submittedName>
</protein>
<dbReference type="GO" id="GO:0030992">
    <property type="term" value="C:intraciliary transport particle B"/>
    <property type="evidence" value="ECO:0007669"/>
    <property type="project" value="TreeGrafter"/>
</dbReference>
<dbReference type="PANTHER" id="PTHR12969:SF7">
    <property type="entry name" value="INTRAFLAGELLAR TRANSPORT PROTEIN 52 HOMOLOG"/>
    <property type="match status" value="1"/>
</dbReference>
<evidence type="ECO:0000259" key="3">
    <source>
        <dbReference type="Pfam" id="PF23355"/>
    </source>
</evidence>
<dbReference type="Proteomes" id="UP001054837">
    <property type="component" value="Unassembled WGS sequence"/>
</dbReference>
<comment type="caution">
    <text evidence="4">The sequence shown here is derived from an EMBL/GenBank/DDBJ whole genome shotgun (WGS) entry which is preliminary data.</text>
</comment>